<accession>A0AAX4PDS2</accession>
<feature type="region of interest" description="Disordered" evidence="4">
    <location>
        <begin position="772"/>
        <end position="821"/>
    </location>
</feature>
<comment type="similarity">
    <text evidence="2">Belongs to the NOC2 family.</text>
</comment>
<evidence type="ECO:0000256" key="4">
    <source>
        <dbReference type="SAM" id="MobiDB-lite"/>
    </source>
</evidence>
<keyword evidence="3" id="KW-0539">Nucleus</keyword>
<feature type="region of interest" description="Disordered" evidence="4">
    <location>
        <begin position="194"/>
        <end position="228"/>
    </location>
</feature>
<protein>
    <submittedName>
        <fullName evidence="5">Nucleolar complex protein 2</fullName>
    </submittedName>
</protein>
<feature type="compositionally biased region" description="Basic and acidic residues" evidence="4">
    <location>
        <begin position="784"/>
        <end position="800"/>
    </location>
</feature>
<gene>
    <name evidence="5" type="ORF">HKI87_09g56700</name>
</gene>
<name>A0AAX4PDS2_9CHLO</name>
<feature type="compositionally biased region" description="Acidic residues" evidence="4">
    <location>
        <begin position="211"/>
        <end position="223"/>
    </location>
</feature>
<comment type="subcellular location">
    <subcellularLocation>
        <location evidence="1">Nucleus</location>
    </subcellularLocation>
</comment>
<evidence type="ECO:0000313" key="6">
    <source>
        <dbReference type="Proteomes" id="UP001472866"/>
    </source>
</evidence>
<feature type="compositionally biased region" description="Basic and acidic residues" evidence="4">
    <location>
        <begin position="55"/>
        <end position="72"/>
    </location>
</feature>
<sequence>MGAKAKRATIKYAKKKGKEKLRKKILGGGVGGVTKGGTGKKGSGRGGRGNRTKGPRTERDELRDEEKRRAGEDPMGVDQFLDQDFGGSEDLNSDSGGEAPSSSDDLSDLDDNGLVQFPEDAPVPMTVGVSSMGKSPEQAQREVAREASQTKDAVLRELVTREVRSHKEELEALKTKDPEFYKYLQESESQLLEFASDDSAGDDGSASYSSDLEEDDGDNDEEGQAGRAARKKVMLINEEATRAWCASALDKGSLSAVKNVLKAYRVGCHYGDEEEETTQISFRLEDSNAFNQLMLFVLRNADGIFRRLLKIEGKGKGKGKQEATARAMQSSKWTKVGPLVKSFLGNTLHLISHVTEAALNAYIYQRLRSSADLFTNFPVLSKKLLRLCLDSFGSDLGNVKVDRTLRIQSVLLVRALAVTQDDLRDECYKGLHRSFRSCAKFTNQQNISSIRFMQDCVVEVYATNADTMYKHVFNFVKELALLLRTSLQEKTKDAYERVYSWQVIASMELLEGLVSRYGSEEGATLHPMLYPLVQVLMMTATLMPSSRYLPLRFRVLNAILRLSKNSGVFIPVSSIILDTLNFAELAKKPSGVGNYFSLAGILKVPKPVLRTMAFQDQWVTTTVLLLIEHCSLWSHHIAFPELFLPLGVRCKSYLKSTSMPKKFKAKLAQFMEAAQMTAESIITRRQIVTFSPRDTNKVEMFLNDGRSQGPTPIDRLYDAVSKKASKQEQLNQAEDVLVGGKEAVRVVGRLEDVTDDVEYNKDVISFDKKIQKKKKGKGAATEKAVQEHTALVKDDGKNEDRVEDFEMSESDEDVDDVFITE</sequence>
<dbReference type="AlphaFoldDB" id="A0AAX4PDS2"/>
<keyword evidence="6" id="KW-1185">Reference proteome</keyword>
<organism evidence="5 6">
    <name type="scientific">Chloropicon roscoffensis</name>
    <dbReference type="NCBI Taxonomy" id="1461544"/>
    <lineage>
        <taxon>Eukaryota</taxon>
        <taxon>Viridiplantae</taxon>
        <taxon>Chlorophyta</taxon>
        <taxon>Chloropicophyceae</taxon>
        <taxon>Chloropicales</taxon>
        <taxon>Chloropicaceae</taxon>
        <taxon>Chloropicon</taxon>
    </lineage>
</organism>
<proteinExistence type="inferred from homology"/>
<feature type="compositionally biased region" description="Acidic residues" evidence="4">
    <location>
        <begin position="801"/>
        <end position="821"/>
    </location>
</feature>
<evidence type="ECO:0000313" key="5">
    <source>
        <dbReference type="EMBL" id="WZN64116.1"/>
    </source>
</evidence>
<evidence type="ECO:0000256" key="2">
    <source>
        <dbReference type="ARBA" id="ARBA00005907"/>
    </source>
</evidence>
<reference evidence="5 6" key="1">
    <citation type="submission" date="2024-03" db="EMBL/GenBank/DDBJ databases">
        <title>Complete genome sequence of the green alga Chloropicon roscoffensis RCC1871.</title>
        <authorList>
            <person name="Lemieux C."/>
            <person name="Pombert J.-F."/>
            <person name="Otis C."/>
            <person name="Turmel M."/>
        </authorList>
    </citation>
    <scope>NUCLEOTIDE SEQUENCE [LARGE SCALE GENOMIC DNA]</scope>
    <source>
        <strain evidence="5 6">RCC1871</strain>
    </source>
</reference>
<dbReference type="EMBL" id="CP151509">
    <property type="protein sequence ID" value="WZN64116.1"/>
    <property type="molecule type" value="Genomic_DNA"/>
</dbReference>
<evidence type="ECO:0000256" key="3">
    <source>
        <dbReference type="ARBA" id="ARBA00023242"/>
    </source>
</evidence>
<dbReference type="GO" id="GO:0005730">
    <property type="term" value="C:nucleolus"/>
    <property type="evidence" value="ECO:0007669"/>
    <property type="project" value="TreeGrafter"/>
</dbReference>
<feature type="compositionally biased region" description="Basic residues" evidence="4">
    <location>
        <begin position="1"/>
        <end position="25"/>
    </location>
</feature>
<dbReference type="Proteomes" id="UP001472866">
    <property type="component" value="Chromosome 09"/>
</dbReference>
<dbReference type="GO" id="GO:0042273">
    <property type="term" value="P:ribosomal large subunit biogenesis"/>
    <property type="evidence" value="ECO:0007669"/>
    <property type="project" value="TreeGrafter"/>
</dbReference>
<dbReference type="GO" id="GO:0030691">
    <property type="term" value="C:Noc2p-Noc3p complex"/>
    <property type="evidence" value="ECO:0007669"/>
    <property type="project" value="TreeGrafter"/>
</dbReference>
<evidence type="ECO:0000256" key="1">
    <source>
        <dbReference type="ARBA" id="ARBA00004123"/>
    </source>
</evidence>
<dbReference type="GO" id="GO:0005654">
    <property type="term" value="C:nucleoplasm"/>
    <property type="evidence" value="ECO:0007669"/>
    <property type="project" value="TreeGrafter"/>
</dbReference>
<feature type="region of interest" description="Disordered" evidence="4">
    <location>
        <begin position="1"/>
        <end position="152"/>
    </location>
</feature>
<dbReference type="Pfam" id="PF03715">
    <property type="entry name" value="Noc2"/>
    <property type="match status" value="1"/>
</dbReference>
<feature type="compositionally biased region" description="Gly residues" evidence="4">
    <location>
        <begin position="26"/>
        <end position="47"/>
    </location>
</feature>
<dbReference type="PANTHER" id="PTHR12687">
    <property type="entry name" value="NUCLEOLAR COMPLEX 2 AND RAD4-RELATED"/>
    <property type="match status" value="1"/>
</dbReference>
<dbReference type="InterPro" id="IPR005343">
    <property type="entry name" value="Noc2"/>
</dbReference>
<dbReference type="PANTHER" id="PTHR12687:SF4">
    <property type="entry name" value="NUCLEOLAR COMPLEX PROTEIN 2 HOMOLOG"/>
    <property type="match status" value="1"/>
</dbReference>
<feature type="compositionally biased region" description="Basic and acidic residues" evidence="4">
    <location>
        <begin position="139"/>
        <end position="152"/>
    </location>
</feature>
<dbReference type="GO" id="GO:0030690">
    <property type="term" value="C:Noc1p-Noc2p complex"/>
    <property type="evidence" value="ECO:0007669"/>
    <property type="project" value="TreeGrafter"/>
</dbReference>